<dbReference type="GeneID" id="78403669"/>
<dbReference type="Proteomes" id="UP000283855">
    <property type="component" value="Unassembled WGS sequence"/>
</dbReference>
<feature type="region of interest" description="Disordered" evidence="1">
    <location>
        <begin position="25"/>
        <end position="57"/>
    </location>
</feature>
<evidence type="ECO:0000256" key="1">
    <source>
        <dbReference type="SAM" id="MobiDB-lite"/>
    </source>
</evidence>
<dbReference type="SUPFAM" id="SSF51126">
    <property type="entry name" value="Pectin lyase-like"/>
    <property type="match status" value="1"/>
</dbReference>
<dbReference type="InterPro" id="IPR011050">
    <property type="entry name" value="Pectin_lyase_fold/virulence"/>
</dbReference>
<comment type="caution">
    <text evidence="3">The sequence shown here is derived from an EMBL/GenBank/DDBJ whole genome shotgun (WGS) entry which is preliminary data.</text>
</comment>
<dbReference type="EMBL" id="QSFT01000007">
    <property type="protein sequence ID" value="RHA77248.1"/>
    <property type="molecule type" value="Genomic_DNA"/>
</dbReference>
<reference evidence="3 4" key="1">
    <citation type="submission" date="2018-08" db="EMBL/GenBank/DDBJ databases">
        <title>A genome reference for cultivated species of the human gut microbiota.</title>
        <authorList>
            <person name="Zou Y."/>
            <person name="Xue W."/>
            <person name="Luo G."/>
        </authorList>
    </citation>
    <scope>NUCLEOTIDE SEQUENCE [LARGE SCALE GENOMIC DNA]</scope>
    <source>
        <strain evidence="3 4">AM42-38</strain>
    </source>
</reference>
<feature type="compositionally biased region" description="Acidic residues" evidence="1">
    <location>
        <begin position="42"/>
        <end position="53"/>
    </location>
</feature>
<organism evidence="3 4">
    <name type="scientific">Phocaeicola coprophilus</name>
    <dbReference type="NCBI Taxonomy" id="387090"/>
    <lineage>
        <taxon>Bacteria</taxon>
        <taxon>Pseudomonadati</taxon>
        <taxon>Bacteroidota</taxon>
        <taxon>Bacteroidia</taxon>
        <taxon>Bacteroidales</taxon>
        <taxon>Bacteroidaceae</taxon>
        <taxon>Phocaeicola</taxon>
    </lineage>
</organism>
<accession>A0A413T2E0</accession>
<dbReference type="PROSITE" id="PS51257">
    <property type="entry name" value="PROKAR_LIPOPROTEIN"/>
    <property type="match status" value="1"/>
</dbReference>
<sequence length="476" mass="51294">MNRRSYLWACAAFMGMSLLATACSEEDPLSNGSDQTDGSSDGNEDENGGDENPVDSNTIVWPADTVVRLSEHYTVPEGKSLYIKEGAQIIFSTEGVGANHTPVEFTVNGNLYCEGTAEKPVLFSVEESERTEDNIFAGLWGGIVATETCGEMLIDHTIIEYTGGQVVEGSPAATAGIYTAGDDAYPQITTNNMNGKYVITNSVLRNGWSDGIYMMGGQAIIANNIFAANGYDGAEAVNVKAGCKVDVAGNVMFSPNTNGLKLSSSGQSEERGKALVQAYNNTIINAGWRRDGEKGGCVYAEKNVLANVFNNLMVNCKFRAQTPNYDQPNNPEEGYNDASVIDYNFYASGTQKSDIVYDGEDESGVAYAWAGYAYEHEDYNEGVVDLNSIITKAAEDCAKNDPKFVNFDINAVALTEYVYNEGWDFHVQAGSPVLSGAYNGTDANMQPYFGTEGLTVNEETYTSPAIEAHFGAYGTK</sequence>
<feature type="chain" id="PRO_5043680425" description="Right-handed parallel beta-helix repeat-containing protein" evidence="2">
    <location>
        <begin position="23"/>
        <end position="476"/>
    </location>
</feature>
<proteinExistence type="predicted"/>
<name>A0A413T2E0_9BACT</name>
<evidence type="ECO:0000256" key="2">
    <source>
        <dbReference type="SAM" id="SignalP"/>
    </source>
</evidence>
<dbReference type="RefSeq" id="WP_040311493.1">
    <property type="nucleotide sequence ID" value="NZ_CABJGD010000007.1"/>
</dbReference>
<evidence type="ECO:0008006" key="5">
    <source>
        <dbReference type="Google" id="ProtNLM"/>
    </source>
</evidence>
<dbReference type="AlphaFoldDB" id="A0A413T2E0"/>
<evidence type="ECO:0000313" key="4">
    <source>
        <dbReference type="Proteomes" id="UP000283855"/>
    </source>
</evidence>
<keyword evidence="2" id="KW-0732">Signal</keyword>
<evidence type="ECO:0000313" key="3">
    <source>
        <dbReference type="EMBL" id="RHA77248.1"/>
    </source>
</evidence>
<protein>
    <recommendedName>
        <fullName evidence="5">Right-handed parallel beta-helix repeat-containing protein</fullName>
    </recommendedName>
</protein>
<feature type="signal peptide" evidence="2">
    <location>
        <begin position="1"/>
        <end position="22"/>
    </location>
</feature>
<gene>
    <name evidence="3" type="ORF">DW921_05040</name>
</gene>